<dbReference type="EMBL" id="FQVY01000001">
    <property type="protein sequence ID" value="SHF70654.1"/>
    <property type="molecule type" value="Genomic_DNA"/>
</dbReference>
<evidence type="ECO:0000256" key="3">
    <source>
        <dbReference type="ARBA" id="ARBA00022960"/>
    </source>
</evidence>
<dbReference type="InterPro" id="IPR050644">
    <property type="entry name" value="PG_Glycine_Bridge_Synth"/>
</dbReference>
<evidence type="ECO:0000256" key="1">
    <source>
        <dbReference type="ARBA" id="ARBA00009943"/>
    </source>
</evidence>
<organism evidence="8 9">
    <name type="scientific">Bittarella massiliensis</name>
    <name type="common">ex Durand et al. 2017</name>
    <dbReference type="NCBI Taxonomy" id="1720313"/>
    <lineage>
        <taxon>Bacteria</taxon>
        <taxon>Bacillati</taxon>
        <taxon>Bacillota</taxon>
        <taxon>Clostridia</taxon>
        <taxon>Eubacteriales</taxon>
        <taxon>Oscillospiraceae</taxon>
        <taxon>Bittarella (ex Durand et al. 2017)</taxon>
    </lineage>
</organism>
<evidence type="ECO:0000256" key="6">
    <source>
        <dbReference type="ARBA" id="ARBA00023316"/>
    </source>
</evidence>
<evidence type="ECO:0000256" key="5">
    <source>
        <dbReference type="ARBA" id="ARBA00023315"/>
    </source>
</evidence>
<dbReference type="Pfam" id="PF02388">
    <property type="entry name" value="FemAB"/>
    <property type="match status" value="2"/>
</dbReference>
<reference evidence="8" key="2">
    <citation type="submission" date="2016-11" db="EMBL/GenBank/DDBJ databases">
        <authorList>
            <person name="Varghese N."/>
            <person name="Submissions S."/>
        </authorList>
    </citation>
    <scope>NUCLEOTIDE SEQUENCE</scope>
    <source>
        <strain evidence="8">DSM 4029</strain>
    </source>
</reference>
<dbReference type="SUPFAM" id="SSF55729">
    <property type="entry name" value="Acyl-CoA N-acyltransferases (Nat)"/>
    <property type="match status" value="2"/>
</dbReference>
<gene>
    <name evidence="7" type="ORF">GT747_03020</name>
    <name evidence="8" type="ORF">SAMN05444424_0406</name>
</gene>
<dbReference type="Proteomes" id="UP000474718">
    <property type="component" value="Unassembled WGS sequence"/>
</dbReference>
<dbReference type="Proteomes" id="UP000184089">
    <property type="component" value="Unassembled WGS sequence"/>
</dbReference>
<proteinExistence type="inferred from homology"/>
<sequence>MEILEPSRYGEYEAFVSAHKNGGFTQSIHWPQVKAGWGHRVVVSRNAAGEIVGGMLILTKKVPGLNRHFLYAPRGPVFDYGDEAVFADLVEGVKAVAKLEHGFAFKMDPMVMTGDTAFVEMARKYGFTYTEDQTDDDTIQRRSNYMLPLAGRTKEELLASFHQKWRYNIRLAGRKGVVCKVGTKADLPDFMKVYQVTGQRDGFNTRPMSYFERMLDALGEQVRLYLCYYEGQPISGAITTNYAGKTCYVYGASDNAFRNVMPNHLMQWEMIQWAVDTGCVVYDFQGIPLDLSGNDHMHGVYLFKKGFNGQVVTFAGEFDLVFTPWVEKFVDFSEKVQARMRKRRARKKAKQAKAN</sequence>
<evidence type="ECO:0000313" key="8">
    <source>
        <dbReference type="EMBL" id="SHF70654.1"/>
    </source>
</evidence>
<dbReference type="InterPro" id="IPR016181">
    <property type="entry name" value="Acyl_CoA_acyltransferase"/>
</dbReference>
<dbReference type="PANTHER" id="PTHR36174:SF1">
    <property type="entry name" value="LIPID II:GLYCINE GLYCYLTRANSFERASE"/>
    <property type="match status" value="1"/>
</dbReference>
<keyword evidence="6" id="KW-0961">Cell wall biogenesis/degradation</keyword>
<dbReference type="PROSITE" id="PS51191">
    <property type="entry name" value="FEMABX"/>
    <property type="match status" value="1"/>
</dbReference>
<dbReference type="GO" id="GO:0071555">
    <property type="term" value="P:cell wall organization"/>
    <property type="evidence" value="ECO:0007669"/>
    <property type="project" value="UniProtKB-KW"/>
</dbReference>
<evidence type="ECO:0000313" key="10">
    <source>
        <dbReference type="Proteomes" id="UP000474718"/>
    </source>
</evidence>
<dbReference type="GO" id="GO:0009252">
    <property type="term" value="P:peptidoglycan biosynthetic process"/>
    <property type="evidence" value="ECO:0007669"/>
    <property type="project" value="UniProtKB-KW"/>
</dbReference>
<evidence type="ECO:0000313" key="9">
    <source>
        <dbReference type="Proteomes" id="UP000184089"/>
    </source>
</evidence>
<name>A0AAQ1RV13_9FIRM</name>
<dbReference type="GO" id="GO:0016755">
    <property type="term" value="F:aminoacyltransferase activity"/>
    <property type="evidence" value="ECO:0007669"/>
    <property type="project" value="InterPro"/>
</dbReference>
<comment type="similarity">
    <text evidence="1">Belongs to the FemABX family.</text>
</comment>
<evidence type="ECO:0000256" key="4">
    <source>
        <dbReference type="ARBA" id="ARBA00022984"/>
    </source>
</evidence>
<evidence type="ECO:0000313" key="7">
    <source>
        <dbReference type="EMBL" id="MZL68748.1"/>
    </source>
</evidence>
<dbReference type="InterPro" id="IPR003447">
    <property type="entry name" value="FEMABX"/>
</dbReference>
<comment type="caution">
    <text evidence="8">The sequence shown here is derived from an EMBL/GenBank/DDBJ whole genome shotgun (WGS) entry which is preliminary data.</text>
</comment>
<accession>A0AAQ1RV13</accession>
<dbReference type="PANTHER" id="PTHR36174">
    <property type="entry name" value="LIPID II:GLYCINE GLYCYLTRANSFERASE"/>
    <property type="match status" value="1"/>
</dbReference>
<reference evidence="7 10" key="3">
    <citation type="journal article" date="2019" name="Nat. Med.">
        <title>A library of human gut bacterial isolates paired with longitudinal multiomics data enables mechanistic microbiome research.</title>
        <authorList>
            <person name="Poyet M."/>
            <person name="Groussin M."/>
            <person name="Gibbons S.M."/>
            <person name="Avila-Pacheco J."/>
            <person name="Jiang X."/>
            <person name="Kearney S.M."/>
            <person name="Perrotta A.R."/>
            <person name="Berdy B."/>
            <person name="Zhao S."/>
            <person name="Lieberman T.D."/>
            <person name="Swanson P.K."/>
            <person name="Smith M."/>
            <person name="Roesemann S."/>
            <person name="Alexander J.E."/>
            <person name="Rich S.A."/>
            <person name="Livny J."/>
            <person name="Vlamakis H."/>
            <person name="Clish C."/>
            <person name="Bullock K."/>
            <person name="Deik A."/>
            <person name="Scott J."/>
            <person name="Pierce K.A."/>
            <person name="Xavier R.J."/>
            <person name="Alm E.J."/>
        </authorList>
    </citation>
    <scope>NUCLEOTIDE SEQUENCE [LARGE SCALE GENOMIC DNA]</scope>
    <source>
        <strain evidence="7 10">BIOML-A2</strain>
    </source>
</reference>
<keyword evidence="3" id="KW-0133">Cell shape</keyword>
<keyword evidence="10" id="KW-1185">Reference proteome</keyword>
<keyword evidence="4" id="KW-0573">Peptidoglycan synthesis</keyword>
<protein>
    <submittedName>
        <fullName evidence="8">Lipid II:glycine glycyltransferase (Peptidoglycan interpeptide bridge formation enzyme)</fullName>
    </submittedName>
    <submittedName>
        <fullName evidence="7">Peptidoglycan bridge formation glycyltransferase FemA/FemB family protein</fullName>
    </submittedName>
</protein>
<dbReference type="Gene3D" id="3.40.630.30">
    <property type="match status" value="2"/>
</dbReference>
<dbReference type="AlphaFoldDB" id="A0AAQ1RV13"/>
<evidence type="ECO:0000256" key="2">
    <source>
        <dbReference type="ARBA" id="ARBA00022679"/>
    </source>
</evidence>
<keyword evidence="5" id="KW-0012">Acyltransferase</keyword>
<dbReference type="EMBL" id="WWVX01000001">
    <property type="protein sequence ID" value="MZL68748.1"/>
    <property type="molecule type" value="Genomic_DNA"/>
</dbReference>
<keyword evidence="2" id="KW-0808">Transferase</keyword>
<reference evidence="9" key="1">
    <citation type="submission" date="2016-11" db="EMBL/GenBank/DDBJ databases">
        <authorList>
            <person name="Jaros S."/>
            <person name="Januszkiewicz K."/>
            <person name="Wedrychowicz H."/>
        </authorList>
    </citation>
    <scope>NUCLEOTIDE SEQUENCE [LARGE SCALE GENOMIC DNA]</scope>
    <source>
        <strain evidence="9">DSM 4029</strain>
    </source>
</reference>
<dbReference type="GO" id="GO:0008360">
    <property type="term" value="P:regulation of cell shape"/>
    <property type="evidence" value="ECO:0007669"/>
    <property type="project" value="UniProtKB-KW"/>
</dbReference>
<dbReference type="RefSeq" id="WP_044991878.1">
    <property type="nucleotide sequence ID" value="NZ_FQVY01000001.1"/>
</dbReference>